<feature type="active site" description="Charge relay system" evidence="8">
    <location>
        <position position="301"/>
    </location>
</feature>
<dbReference type="GO" id="GO:0008240">
    <property type="term" value="F:tripeptidyl-peptidase activity"/>
    <property type="evidence" value="ECO:0007669"/>
    <property type="project" value="TreeGrafter"/>
</dbReference>
<dbReference type="SMART" id="SM00944">
    <property type="entry name" value="Pro-kuma_activ"/>
    <property type="match status" value="1"/>
</dbReference>
<dbReference type="Pfam" id="PF16640">
    <property type="entry name" value="Big_3_5"/>
    <property type="match status" value="3"/>
</dbReference>
<dbReference type="PANTHER" id="PTHR14218:SF15">
    <property type="entry name" value="TRIPEPTIDYL-PEPTIDASE 1"/>
    <property type="match status" value="1"/>
</dbReference>
<feature type="active site" description="Charge relay system" evidence="8">
    <location>
        <position position="490"/>
    </location>
</feature>
<feature type="active site" description="Charge relay system" evidence="8">
    <location>
        <position position="297"/>
    </location>
</feature>
<dbReference type="GO" id="GO:0046872">
    <property type="term" value="F:metal ion binding"/>
    <property type="evidence" value="ECO:0007669"/>
    <property type="project" value="UniProtKB-KW"/>
</dbReference>
<dbReference type="PANTHER" id="PTHR14218">
    <property type="entry name" value="PROTEASE S8 TRIPEPTIDYL PEPTIDASE I CLN2"/>
    <property type="match status" value="1"/>
</dbReference>
<dbReference type="AlphaFoldDB" id="A0A2W4R0D6"/>
<dbReference type="Gene3D" id="3.40.50.200">
    <property type="entry name" value="Peptidase S8/S53 domain"/>
    <property type="match status" value="1"/>
</dbReference>
<evidence type="ECO:0000256" key="3">
    <source>
        <dbReference type="ARBA" id="ARBA00022723"/>
    </source>
</evidence>
<keyword evidence="7" id="KW-0865">Zymogen</keyword>
<evidence type="ECO:0000256" key="5">
    <source>
        <dbReference type="ARBA" id="ARBA00022825"/>
    </source>
</evidence>
<dbReference type="InterPro" id="IPR015366">
    <property type="entry name" value="S53_propep"/>
</dbReference>
<evidence type="ECO:0000256" key="6">
    <source>
        <dbReference type="ARBA" id="ARBA00022837"/>
    </source>
</evidence>
<comment type="caution">
    <text evidence="10">The sequence shown here is derived from an EMBL/GenBank/DDBJ whole genome shotgun (WGS) entry which is preliminary data.</text>
</comment>
<evidence type="ECO:0000256" key="8">
    <source>
        <dbReference type="PROSITE-ProRule" id="PRU01032"/>
    </source>
</evidence>
<reference evidence="10 11" key="1">
    <citation type="journal article" date="2018" name="Aquat. Microb. Ecol.">
        <title>Gammaproteobacterial methanotrophs dominate.</title>
        <authorList>
            <person name="Rissanen A.J."/>
            <person name="Saarenheimo J."/>
            <person name="Tiirola M."/>
            <person name="Peura S."/>
            <person name="Aalto S.L."/>
            <person name="Karvinen A."/>
            <person name="Nykanen H."/>
        </authorList>
    </citation>
    <scope>NUCLEOTIDE SEQUENCE [LARGE SCALE GENOMIC DNA]</scope>
    <source>
        <strain evidence="10">AMbin10</strain>
    </source>
</reference>
<evidence type="ECO:0000256" key="4">
    <source>
        <dbReference type="ARBA" id="ARBA00022801"/>
    </source>
</evidence>
<keyword evidence="2 8" id="KW-0645">Protease</keyword>
<dbReference type="CDD" id="cd04056">
    <property type="entry name" value="Peptidases_S53"/>
    <property type="match status" value="1"/>
</dbReference>
<dbReference type="InterPro" id="IPR050819">
    <property type="entry name" value="Tripeptidyl-peptidase_I"/>
</dbReference>
<dbReference type="Pfam" id="PF09286">
    <property type="entry name" value="Pro-kuma_activ"/>
    <property type="match status" value="1"/>
</dbReference>
<name>A0A2W4R0D6_9GAMM</name>
<dbReference type="SUPFAM" id="SSF54897">
    <property type="entry name" value="Protease propeptides/inhibitors"/>
    <property type="match status" value="1"/>
</dbReference>
<keyword evidence="5 8" id="KW-0720">Serine protease</keyword>
<accession>A0A2W4R0D6</accession>
<evidence type="ECO:0000256" key="1">
    <source>
        <dbReference type="ARBA" id="ARBA00001913"/>
    </source>
</evidence>
<dbReference type="PROSITE" id="PS51695">
    <property type="entry name" value="SEDOLISIN"/>
    <property type="match status" value="1"/>
</dbReference>
<evidence type="ECO:0000256" key="2">
    <source>
        <dbReference type="ARBA" id="ARBA00022670"/>
    </source>
</evidence>
<dbReference type="Proteomes" id="UP000249396">
    <property type="component" value="Unassembled WGS sequence"/>
</dbReference>
<dbReference type="GO" id="GO:0004252">
    <property type="term" value="F:serine-type endopeptidase activity"/>
    <property type="evidence" value="ECO:0007669"/>
    <property type="project" value="UniProtKB-UniRule"/>
</dbReference>
<evidence type="ECO:0000259" key="9">
    <source>
        <dbReference type="PROSITE" id="PS51695"/>
    </source>
</evidence>
<dbReference type="GO" id="GO:0006508">
    <property type="term" value="P:proteolysis"/>
    <property type="evidence" value="ECO:0007669"/>
    <property type="project" value="UniProtKB-KW"/>
</dbReference>
<keyword evidence="3" id="KW-0479">Metal-binding</keyword>
<comment type="cofactor">
    <cofactor evidence="1">
        <name>Ca(2+)</name>
        <dbReference type="ChEBI" id="CHEBI:29108"/>
    </cofactor>
</comment>
<dbReference type="EMBL" id="QJPH01000331">
    <property type="protein sequence ID" value="PZN77745.1"/>
    <property type="molecule type" value="Genomic_DNA"/>
</dbReference>
<sequence>MKTSHFNLLHFFNANVRFFLAFVLVVFGSSIAWSNAPPDEAYDRLSGHVPVQHIKNSALLGQKSSSDSVPMTVVLRYPNEAQLNSLLSKLYDPLDPSYGHFLTTQQFTDQFSPSQSDYQAIQSYFKSQGFTVAGIHSNRLVLNVSAPVVTAGQAFNVQFNEYAQGSRHYYSVDREPALPHSVAAKILHIAGLQNANVWHKHAVPLSPYQSMGVTPNQVGTGPNGGLQPSDIASIYELNSAALPASKGLGQTIGLFELDGFAGSDITAYETKFGLPKVQPTTVLIDGFNGKPGSGADEVTLDIELQMAVAPSAKIIVYEGPNSGAGVIDTYQKIATDNLAKQISTSWGLCENYSSSGTLTAENAIFKQMAAQGQSIFAASGDSGAYDCGGTSMLNVDDPASQPYVVGVGGTSLKPGSGEVYSSESVWNTSSTEGGGGGVSTFWALPSYQANIPGLASIKYRNVPDVSLDSDPYTGYAIYSGGAWQIYGGTSCAAPIWAAYTAIVNQQRQANGSSALGFLNPTLYTLAQTSSYSADFHDITTGNNNHYYAAIGYDNATGWGSFNGLSLFYDLVAGPSRSATSTTLASSANPSGYGSAVTFTATVTGSSPTGTVTFIDGTTTLGTGAVSSGKATFATSSLTVGTHGITAAYSGDTKNNASTSTALTQTVNKAATSAALASSLNPSGYGSAVTFTATVTGSSPTGTVTFKDGTTTLGTGAVSGGKATLATSSLSAGAHSITAAYSGDTKNNASTSTALTQTVNKKATTATVVSSKNPSVRGTSVTFTATVTGSSPTGTVTFNDGTAKLGTGVLSTSGKATYATATLAIGTHKITASYGGDTNNATSVSAALSQAVK</sequence>
<dbReference type="InterPro" id="IPR032109">
    <property type="entry name" value="Big_3_5"/>
</dbReference>
<evidence type="ECO:0000313" key="11">
    <source>
        <dbReference type="Proteomes" id="UP000249396"/>
    </source>
</evidence>
<feature type="domain" description="Peptidase S53" evidence="9">
    <location>
        <begin position="225"/>
        <end position="579"/>
    </location>
</feature>
<dbReference type="Gene3D" id="2.60.40.10">
    <property type="entry name" value="Immunoglobulins"/>
    <property type="match status" value="3"/>
</dbReference>
<proteinExistence type="predicted"/>
<dbReference type="InterPro" id="IPR036852">
    <property type="entry name" value="Peptidase_S8/S53_dom_sf"/>
</dbReference>
<organism evidence="10 11">
    <name type="scientific">Candidatus Methylumidiphilus alinenensis</name>
    <dbReference type="NCBI Taxonomy" id="2202197"/>
    <lineage>
        <taxon>Bacteria</taxon>
        <taxon>Pseudomonadati</taxon>
        <taxon>Pseudomonadota</taxon>
        <taxon>Gammaproteobacteria</taxon>
        <taxon>Methylococcales</taxon>
        <taxon>Candidatus Methylumidiphilus</taxon>
    </lineage>
</organism>
<gene>
    <name evidence="10" type="ORF">DM484_14080</name>
</gene>
<dbReference type="InterPro" id="IPR013783">
    <property type="entry name" value="Ig-like_fold"/>
</dbReference>
<comment type="caution">
    <text evidence="8">Lacks conserved residue(s) required for the propagation of feature annotation.</text>
</comment>
<protein>
    <recommendedName>
        <fullName evidence="9">Peptidase S53 domain-containing protein</fullName>
    </recommendedName>
</protein>
<dbReference type="InterPro" id="IPR030400">
    <property type="entry name" value="Sedolisin_dom"/>
</dbReference>
<dbReference type="CDD" id="cd11377">
    <property type="entry name" value="Pro-peptidase_S53"/>
    <property type="match status" value="1"/>
</dbReference>
<evidence type="ECO:0000313" key="10">
    <source>
        <dbReference type="EMBL" id="PZN77745.1"/>
    </source>
</evidence>
<keyword evidence="6" id="KW-0106">Calcium</keyword>
<keyword evidence="4 8" id="KW-0378">Hydrolase</keyword>
<dbReference type="SUPFAM" id="SSF52743">
    <property type="entry name" value="Subtilisin-like"/>
    <property type="match status" value="1"/>
</dbReference>
<evidence type="ECO:0000256" key="7">
    <source>
        <dbReference type="ARBA" id="ARBA00023145"/>
    </source>
</evidence>